<dbReference type="Pfam" id="PF01381">
    <property type="entry name" value="HTH_3"/>
    <property type="match status" value="1"/>
</dbReference>
<dbReference type="GO" id="GO:0003677">
    <property type="term" value="F:DNA binding"/>
    <property type="evidence" value="ECO:0007669"/>
    <property type="project" value="UniProtKB-KW"/>
</dbReference>
<dbReference type="Proteomes" id="UP000000445">
    <property type="component" value="Chromosome"/>
</dbReference>
<keyword evidence="1" id="KW-0238">DNA-binding</keyword>
<dbReference type="Gene3D" id="1.10.260.40">
    <property type="entry name" value="lambda repressor-like DNA-binding domains"/>
    <property type="match status" value="1"/>
</dbReference>
<dbReference type="HOGENOM" id="CLU_2132348_0_0_0"/>
<dbReference type="PROSITE" id="PS50943">
    <property type="entry name" value="HTH_CROC1"/>
    <property type="match status" value="1"/>
</dbReference>
<proteinExistence type="predicted"/>
<sequence length="113" mass="12836">MTEVKEFKKYSDVFELFEEMGFHHSEEEKVFIEVMSQIGGQLLAYRKMHNLTQKDLAKKLGVSQSMVSKIETGEKNISIRVLAKIVAALGGKIKISLGLLPEEEENKSPRYGF</sequence>
<protein>
    <submittedName>
        <fullName evidence="3">Helix-turn-helix domain protein</fullName>
    </submittedName>
</protein>
<dbReference type="PANTHER" id="PTHR46797:SF1">
    <property type="entry name" value="METHYLPHOSPHONATE SYNTHASE"/>
    <property type="match status" value="1"/>
</dbReference>
<evidence type="ECO:0000313" key="4">
    <source>
        <dbReference type="Proteomes" id="UP000000445"/>
    </source>
</evidence>
<dbReference type="STRING" id="309803.CTN_1254"/>
<dbReference type="CDD" id="cd00093">
    <property type="entry name" value="HTH_XRE"/>
    <property type="match status" value="1"/>
</dbReference>
<reference evidence="3 4" key="1">
    <citation type="journal article" date="2009" name="Biosci. Biotechnol. Biochem.">
        <title>WeGAS: a web-based microbial genome annotation system.</title>
        <authorList>
            <person name="Lee D."/>
            <person name="Seo H."/>
            <person name="Park C."/>
            <person name="Park K."/>
        </authorList>
    </citation>
    <scope>NUCLEOTIDE SEQUENCE [LARGE SCALE GENOMIC DNA]</scope>
    <source>
        <strain evidence="4">ATCC 49049 / DSM 4359 / NBRC 107923 / NS-E</strain>
    </source>
</reference>
<organism evidence="3 4">
    <name type="scientific">Thermotoga neapolitana (strain ATCC 49049 / DSM 4359 / NBRC 107923 / NS-E)</name>
    <dbReference type="NCBI Taxonomy" id="309803"/>
    <lineage>
        <taxon>Bacteria</taxon>
        <taxon>Thermotogati</taxon>
        <taxon>Thermotogota</taxon>
        <taxon>Thermotogae</taxon>
        <taxon>Thermotogales</taxon>
        <taxon>Thermotogaceae</taxon>
        <taxon>Thermotoga</taxon>
    </lineage>
</organism>
<dbReference type="InterPro" id="IPR050807">
    <property type="entry name" value="TransReg_Diox_bact_type"/>
</dbReference>
<dbReference type="eggNOG" id="COG1396">
    <property type="taxonomic scope" value="Bacteria"/>
</dbReference>
<keyword evidence="4" id="KW-1185">Reference proteome</keyword>
<dbReference type="GO" id="GO:0003700">
    <property type="term" value="F:DNA-binding transcription factor activity"/>
    <property type="evidence" value="ECO:0007669"/>
    <property type="project" value="TreeGrafter"/>
</dbReference>
<dbReference type="InterPro" id="IPR001387">
    <property type="entry name" value="Cro/C1-type_HTH"/>
</dbReference>
<evidence type="ECO:0000259" key="2">
    <source>
        <dbReference type="PROSITE" id="PS50943"/>
    </source>
</evidence>
<dbReference type="EMBL" id="CP000916">
    <property type="protein sequence ID" value="ACM23430.1"/>
    <property type="molecule type" value="Genomic_DNA"/>
</dbReference>
<evidence type="ECO:0000313" key="3">
    <source>
        <dbReference type="EMBL" id="ACM23430.1"/>
    </source>
</evidence>
<dbReference type="InterPro" id="IPR010982">
    <property type="entry name" value="Lambda_DNA-bd_dom_sf"/>
</dbReference>
<name>B9K8Z7_THENN</name>
<dbReference type="PANTHER" id="PTHR46797">
    <property type="entry name" value="HTH-TYPE TRANSCRIPTIONAL REGULATOR"/>
    <property type="match status" value="1"/>
</dbReference>
<dbReference type="GO" id="GO:0005829">
    <property type="term" value="C:cytosol"/>
    <property type="evidence" value="ECO:0007669"/>
    <property type="project" value="TreeGrafter"/>
</dbReference>
<dbReference type="AlphaFoldDB" id="B9K8Z7"/>
<dbReference type="KEGG" id="tna:CTN_1254"/>
<dbReference type="SMART" id="SM00530">
    <property type="entry name" value="HTH_XRE"/>
    <property type="match status" value="1"/>
</dbReference>
<feature type="domain" description="HTH cro/C1-type" evidence="2">
    <location>
        <begin position="42"/>
        <end position="100"/>
    </location>
</feature>
<dbReference type="SUPFAM" id="SSF47413">
    <property type="entry name" value="lambda repressor-like DNA-binding domains"/>
    <property type="match status" value="1"/>
</dbReference>
<accession>B9K8Z7</accession>
<gene>
    <name evidence="3" type="ordered locus">CTN_1254</name>
</gene>
<evidence type="ECO:0000256" key="1">
    <source>
        <dbReference type="ARBA" id="ARBA00023125"/>
    </source>
</evidence>